<proteinExistence type="predicted"/>
<dbReference type="Proteomes" id="UP000476176">
    <property type="component" value="Unassembled WGS sequence"/>
</dbReference>
<organism evidence="2 4">
    <name type="scientific">Phytophthora fragariae</name>
    <dbReference type="NCBI Taxonomy" id="53985"/>
    <lineage>
        <taxon>Eukaryota</taxon>
        <taxon>Sar</taxon>
        <taxon>Stramenopiles</taxon>
        <taxon>Oomycota</taxon>
        <taxon>Peronosporomycetes</taxon>
        <taxon>Peronosporales</taxon>
        <taxon>Peronosporaceae</taxon>
        <taxon>Phytophthora</taxon>
    </lineage>
</organism>
<dbReference type="EMBL" id="QXGC01000192">
    <property type="protein sequence ID" value="KAE9245459.1"/>
    <property type="molecule type" value="Genomic_DNA"/>
</dbReference>
<comment type="caution">
    <text evidence="2">The sequence shown here is derived from an EMBL/GenBank/DDBJ whole genome shotgun (WGS) entry which is preliminary data.</text>
</comment>
<evidence type="ECO:0000313" key="4">
    <source>
        <dbReference type="Proteomes" id="UP000460718"/>
    </source>
</evidence>
<dbReference type="InterPro" id="IPR046804">
    <property type="entry name" value="DNA-PKcs_N"/>
</dbReference>
<evidence type="ECO:0000313" key="2">
    <source>
        <dbReference type="EMBL" id="KAE9021423.1"/>
    </source>
</evidence>
<accession>A0A6A3LZQ4</accession>
<name>A0A6A3LZQ4_9STRA</name>
<sequence>MASKLSERLKELAAVLAHQHAVDSVEETLGHLQTEIADAMARSRASAQQCTILLFQSAEPPSLLRFLAASADFADDSRKREISAARGNVMELLAAFFKAYGGHRALTKQHVVDTYKACQQTARADPFNRVKAHALEVVVNVLKYAENRVSSEDIEPRAYADKLFYDIKFSKATQTAKGQMLEVIGYLVEKFPQEMENAAAPLLSWSEDALEKQFSSNAPEMMMVNGLLFALARLLECDPERYKRDESLRKKIYSYLLTVFATTVSGNLSRYQVTNSSEMFLAKHAQMFQQDIGPSGYVWFTYMKFCCMNENKTVKEHAFSCSNAIFQTLDAYLVETKDDTRKKCLNKILKEVLPIATAWRWPLVSQYVQCVGHFVQERGDVPLDAGYVKFVGDVLCHLMEAYPQCLWKSKVVIHKSVIAVFAALSKWTVIDSLIDRFVVHTLMLSISNVTDPDQAVIYHPDTGELVTNLLYDYEGFWLALLRRRTKTLADSPIKASTCSDDVDMKEPMNAGRTLQAILFDSTVKSVVGIVSQLNLSYQFDLQTTNNGKNANGYTPIVPRDHSIMLNLTEFVERVLGKAPRSLLHPSPSYASSVCSGF</sequence>
<evidence type="ECO:0000313" key="5">
    <source>
        <dbReference type="Proteomes" id="UP000476176"/>
    </source>
</evidence>
<dbReference type="Pfam" id="PF20500">
    <property type="entry name" value="DNA-PKcs_N"/>
    <property type="match status" value="1"/>
</dbReference>
<dbReference type="SUPFAM" id="SSF48371">
    <property type="entry name" value="ARM repeat"/>
    <property type="match status" value="1"/>
</dbReference>
<gene>
    <name evidence="3" type="ORF">PF004_g5212</name>
    <name evidence="2" type="ORF">PF011_g4943</name>
</gene>
<dbReference type="AlphaFoldDB" id="A0A6A3LZQ4"/>
<evidence type="ECO:0000313" key="3">
    <source>
        <dbReference type="EMBL" id="KAE9245459.1"/>
    </source>
</evidence>
<dbReference type="InterPro" id="IPR011989">
    <property type="entry name" value="ARM-like"/>
</dbReference>
<dbReference type="InterPro" id="IPR016024">
    <property type="entry name" value="ARM-type_fold"/>
</dbReference>
<protein>
    <recommendedName>
        <fullName evidence="1">DNA-PKcs N-terminal domain-containing protein</fullName>
    </recommendedName>
</protein>
<dbReference type="EMBL" id="QXFW01000186">
    <property type="protein sequence ID" value="KAE9021423.1"/>
    <property type="molecule type" value="Genomic_DNA"/>
</dbReference>
<evidence type="ECO:0000259" key="1">
    <source>
        <dbReference type="Pfam" id="PF20500"/>
    </source>
</evidence>
<dbReference type="Proteomes" id="UP000460718">
    <property type="component" value="Unassembled WGS sequence"/>
</dbReference>
<reference evidence="4 5" key="1">
    <citation type="submission" date="2018-09" db="EMBL/GenBank/DDBJ databases">
        <title>Genomic investigation of the strawberry pathogen Phytophthora fragariae indicates pathogenicity is determined by transcriptional variation in three key races.</title>
        <authorList>
            <person name="Adams T.M."/>
            <person name="Armitage A.D."/>
            <person name="Sobczyk M.K."/>
            <person name="Bates H.J."/>
            <person name="Dunwell J.M."/>
            <person name="Nellist C.F."/>
            <person name="Harrison R.J."/>
        </authorList>
    </citation>
    <scope>NUCLEOTIDE SEQUENCE [LARGE SCALE GENOMIC DNA]</scope>
    <source>
        <strain evidence="3 5">BC-23</strain>
        <strain evidence="2 4">SCRP245</strain>
    </source>
</reference>
<dbReference type="Gene3D" id="1.25.10.10">
    <property type="entry name" value="Leucine-rich Repeat Variant"/>
    <property type="match status" value="1"/>
</dbReference>
<feature type="domain" description="DNA-PKcs N-terminal" evidence="1">
    <location>
        <begin position="52"/>
        <end position="346"/>
    </location>
</feature>